<evidence type="ECO:0000256" key="1">
    <source>
        <dbReference type="SAM" id="Phobius"/>
    </source>
</evidence>
<evidence type="ECO:0008006" key="4">
    <source>
        <dbReference type="Google" id="ProtNLM"/>
    </source>
</evidence>
<feature type="transmembrane region" description="Helical" evidence="1">
    <location>
        <begin position="69"/>
        <end position="89"/>
    </location>
</feature>
<sequence length="594" mass="63651">MYCWRRFALSTQSYIQTSSSKFVSMRSLCTIWRSGTISILEVVVIPWAMCRKRRGYNGIWGYVMKTRRYFSLLALVSIGFLMLASGVLASGGRGGSGGGGGNGGDGGDGGSTKDLGDLIILYRDAYGVPIASDPIMKDDEQDVIIGGKCWQPIAFPSDTCDLESLIDSGEVECIENGPCLVPVDQYSCAVETAYVGCTKEVDFGRTNEARSPDDVFQSQLEDVIVNLATADCVTLDPAGRLVTSRVADGGTATTNAIDSPLQNLAIYREIILKGSLGAPLPQGIDIYDTAARALGAASDKSGGVDVDQVAYLNQIMGLSDPETPTAFGKICEKYREEVQGKMEPVDKCFLNYGPSFNNVNYAYVTGANYFYSRTTNFDSLPSPAYIPAGDPQDGYFEYLAELDDPQTITFVIMDGPILGAVFNYEGGSWDNIGGFAQAADDTRAVIEFMHLYPVLPNFATPLVCAASGDINYDVSISDVSGLQVPQNIVNGSEGREFTVTVANAGPDAASGTVMVTASYGNDPITDSPWNFTFTSLPPGVSESFVQFFTVNIVDIVPEMTITWTGTVITTEDVNGSNNFVEETSKLIVTGGGKR</sequence>
<organism evidence="2 3">
    <name type="scientific">Desulfopila aestuarii DSM 18488</name>
    <dbReference type="NCBI Taxonomy" id="1121416"/>
    <lineage>
        <taxon>Bacteria</taxon>
        <taxon>Pseudomonadati</taxon>
        <taxon>Thermodesulfobacteriota</taxon>
        <taxon>Desulfobulbia</taxon>
        <taxon>Desulfobulbales</taxon>
        <taxon>Desulfocapsaceae</taxon>
        <taxon>Desulfopila</taxon>
    </lineage>
</organism>
<keyword evidence="3" id="KW-1185">Reference proteome</keyword>
<keyword evidence="1" id="KW-1133">Transmembrane helix</keyword>
<keyword evidence="1" id="KW-0812">Transmembrane</keyword>
<dbReference type="Proteomes" id="UP000184603">
    <property type="component" value="Unassembled WGS sequence"/>
</dbReference>
<feature type="transmembrane region" description="Helical" evidence="1">
    <location>
        <begin position="31"/>
        <end position="49"/>
    </location>
</feature>
<reference evidence="2 3" key="1">
    <citation type="submission" date="2016-12" db="EMBL/GenBank/DDBJ databases">
        <authorList>
            <person name="Song W.-J."/>
            <person name="Kurnit D.M."/>
        </authorList>
    </citation>
    <scope>NUCLEOTIDE SEQUENCE [LARGE SCALE GENOMIC DNA]</scope>
    <source>
        <strain evidence="2 3">DSM 18488</strain>
    </source>
</reference>
<proteinExistence type="predicted"/>
<gene>
    <name evidence="2" type="ORF">SAMN02745220_01921</name>
</gene>
<evidence type="ECO:0000313" key="3">
    <source>
        <dbReference type="Proteomes" id="UP000184603"/>
    </source>
</evidence>
<dbReference type="EMBL" id="FRFE01000007">
    <property type="protein sequence ID" value="SHO47575.1"/>
    <property type="molecule type" value="Genomic_DNA"/>
</dbReference>
<keyword evidence="1" id="KW-0472">Membrane</keyword>
<dbReference type="AlphaFoldDB" id="A0A1M7Y5D2"/>
<name>A0A1M7Y5D2_9BACT</name>
<evidence type="ECO:0000313" key="2">
    <source>
        <dbReference type="EMBL" id="SHO47575.1"/>
    </source>
</evidence>
<accession>A0A1M7Y5D2</accession>
<protein>
    <recommendedName>
        <fullName evidence="4">CARDB protein</fullName>
    </recommendedName>
</protein>